<feature type="compositionally biased region" description="Acidic residues" evidence="2">
    <location>
        <begin position="41"/>
        <end position="61"/>
    </location>
</feature>
<keyword evidence="1" id="KW-0175">Coiled coil</keyword>
<evidence type="ECO:0000313" key="4">
    <source>
        <dbReference type="Proteomes" id="UP000059188"/>
    </source>
</evidence>
<organism evidence="3 4">
    <name type="scientific">Thanatephorus cucumeris (strain AG1-IB / isolate 7/3/14)</name>
    <name type="common">Lettuce bottom rot fungus</name>
    <name type="synonym">Rhizoctonia solani</name>
    <dbReference type="NCBI Taxonomy" id="1108050"/>
    <lineage>
        <taxon>Eukaryota</taxon>
        <taxon>Fungi</taxon>
        <taxon>Dikarya</taxon>
        <taxon>Basidiomycota</taxon>
        <taxon>Agaricomycotina</taxon>
        <taxon>Agaricomycetes</taxon>
        <taxon>Cantharellales</taxon>
        <taxon>Ceratobasidiaceae</taxon>
        <taxon>Rhizoctonia</taxon>
        <taxon>Rhizoctonia solani AG-1</taxon>
    </lineage>
</organism>
<proteinExistence type="predicted"/>
<evidence type="ECO:0000256" key="2">
    <source>
        <dbReference type="SAM" id="MobiDB-lite"/>
    </source>
</evidence>
<reference evidence="3 4" key="1">
    <citation type="submission" date="2014-11" db="EMBL/GenBank/DDBJ databases">
        <authorList>
            <person name="Wibberg Daniel"/>
        </authorList>
    </citation>
    <scope>NUCLEOTIDE SEQUENCE [LARGE SCALE GENOMIC DNA]</scope>
    <source>
        <strain evidence="3">Rhizoctonia solani AG1-IB 7/3/14</strain>
    </source>
</reference>
<feature type="region of interest" description="Disordered" evidence="2">
    <location>
        <begin position="1"/>
        <end position="69"/>
    </location>
</feature>
<keyword evidence="4" id="KW-1185">Reference proteome</keyword>
<dbReference type="AlphaFoldDB" id="A0A0B7F9D9"/>
<dbReference type="Proteomes" id="UP000059188">
    <property type="component" value="Unassembled WGS sequence"/>
</dbReference>
<sequence>MKSTLAEEAAPSTGQKRKQVDDKAELVAEGNPTKKKKSKEESEEEEEGEEEEEDEDEEDELPTSSDNIIGSFGQRKKVLAWMLKAVRSNRFSRSQADIAAAMEKSTAIALANATIKAGCSKAKTLELQKALMEQEAAMQSQMTPFEHRARESCEKLAKELEMWKLQVGNREAERLQLQAQLTEANARLEKEKAHRILMETKLAEAQIKASDRAFVTGR</sequence>
<gene>
    <name evidence="3" type="ORF">RSOLAG1IB_06374</name>
</gene>
<evidence type="ECO:0000256" key="1">
    <source>
        <dbReference type="SAM" id="Coils"/>
    </source>
</evidence>
<evidence type="ECO:0000313" key="3">
    <source>
        <dbReference type="EMBL" id="CEL53519.1"/>
    </source>
</evidence>
<protein>
    <submittedName>
        <fullName evidence="3">Uncharacterized protein</fullName>
    </submittedName>
</protein>
<accession>A0A0B7F9D9</accession>
<feature type="coiled-coil region" evidence="1">
    <location>
        <begin position="165"/>
        <end position="194"/>
    </location>
</feature>
<name>A0A0B7F9D9_THACB</name>
<dbReference type="EMBL" id="LN679112">
    <property type="protein sequence ID" value="CEL53519.1"/>
    <property type="molecule type" value="Genomic_DNA"/>
</dbReference>